<dbReference type="InterPro" id="IPR043504">
    <property type="entry name" value="Peptidase_S1_PA_chymotrypsin"/>
</dbReference>
<reference evidence="3 4" key="1">
    <citation type="journal article" date="2018" name="Nat. Biotechnol.">
        <title>A standardized bacterial taxonomy based on genome phylogeny substantially revises the tree of life.</title>
        <authorList>
            <person name="Parks D.H."/>
            <person name="Chuvochina M."/>
            <person name="Waite D.W."/>
            <person name="Rinke C."/>
            <person name="Skarshewski A."/>
            <person name="Chaumeil P.A."/>
            <person name="Hugenholtz P."/>
        </authorList>
    </citation>
    <scope>NUCLEOTIDE SEQUENCE [LARGE SCALE GENOMIC DNA]</scope>
    <source>
        <strain evidence="3">UBA9169</strain>
    </source>
</reference>
<dbReference type="SUPFAM" id="SSF50494">
    <property type="entry name" value="Trypsin-like serine proteases"/>
    <property type="match status" value="1"/>
</dbReference>
<keyword evidence="2" id="KW-0732">Signal</keyword>
<organism evidence="3 4">
    <name type="scientific">Roseovarius nubinhibens</name>
    <dbReference type="NCBI Taxonomy" id="314263"/>
    <lineage>
        <taxon>Bacteria</taxon>
        <taxon>Pseudomonadati</taxon>
        <taxon>Pseudomonadota</taxon>
        <taxon>Alphaproteobacteria</taxon>
        <taxon>Rhodobacterales</taxon>
        <taxon>Roseobacteraceae</taxon>
        <taxon>Roseovarius</taxon>
    </lineage>
</organism>
<dbReference type="PANTHER" id="PTHR43019:SF23">
    <property type="entry name" value="PROTEASE DO-LIKE 5, CHLOROPLASTIC"/>
    <property type="match status" value="1"/>
</dbReference>
<dbReference type="GO" id="GO:0006508">
    <property type="term" value="P:proteolysis"/>
    <property type="evidence" value="ECO:0007669"/>
    <property type="project" value="UniProtKB-KW"/>
</dbReference>
<dbReference type="RefSeq" id="WP_339853102.1">
    <property type="nucleotide sequence ID" value="NZ_CAXAXR010000004.1"/>
</dbReference>
<protein>
    <submittedName>
        <fullName evidence="3">Serine protease</fullName>
    </submittedName>
</protein>
<accession>A0A348WB26</accession>
<proteinExistence type="predicted"/>
<dbReference type="GO" id="GO:0004252">
    <property type="term" value="F:serine-type endopeptidase activity"/>
    <property type="evidence" value="ECO:0007669"/>
    <property type="project" value="InterPro"/>
</dbReference>
<evidence type="ECO:0000256" key="2">
    <source>
        <dbReference type="SAM" id="SignalP"/>
    </source>
</evidence>
<dbReference type="EMBL" id="DMVW01000079">
    <property type="protein sequence ID" value="HAR51738.1"/>
    <property type="molecule type" value="Genomic_DNA"/>
</dbReference>
<dbReference type="Gene3D" id="2.40.10.10">
    <property type="entry name" value="Trypsin-like serine proteases"/>
    <property type="match status" value="2"/>
</dbReference>
<dbReference type="Proteomes" id="UP000264719">
    <property type="component" value="Unassembled WGS sequence"/>
</dbReference>
<evidence type="ECO:0000256" key="1">
    <source>
        <dbReference type="SAM" id="MobiDB-lite"/>
    </source>
</evidence>
<gene>
    <name evidence="3" type="ORF">DCS45_07660</name>
</gene>
<comment type="caution">
    <text evidence="3">The sequence shown here is derived from an EMBL/GenBank/DDBJ whole genome shotgun (WGS) entry which is preliminary data.</text>
</comment>
<keyword evidence="3" id="KW-0645">Protease</keyword>
<dbReference type="PRINTS" id="PR00834">
    <property type="entry name" value="PROTEASES2C"/>
</dbReference>
<evidence type="ECO:0000313" key="3">
    <source>
        <dbReference type="EMBL" id="HAR51738.1"/>
    </source>
</evidence>
<feature type="signal peptide" evidence="2">
    <location>
        <begin position="1"/>
        <end position="21"/>
    </location>
</feature>
<dbReference type="Pfam" id="PF13365">
    <property type="entry name" value="Trypsin_2"/>
    <property type="match status" value="1"/>
</dbReference>
<dbReference type="PANTHER" id="PTHR43019">
    <property type="entry name" value="SERINE ENDOPROTEASE DEGS"/>
    <property type="match status" value="1"/>
</dbReference>
<dbReference type="InterPro" id="IPR001940">
    <property type="entry name" value="Peptidase_S1C"/>
</dbReference>
<feature type="chain" id="PRO_5016922154" evidence="2">
    <location>
        <begin position="22"/>
        <end position="487"/>
    </location>
</feature>
<feature type="region of interest" description="Disordered" evidence="1">
    <location>
        <begin position="257"/>
        <end position="286"/>
    </location>
</feature>
<name>A0A348WB26_9RHOB</name>
<keyword evidence="3" id="KW-0378">Hydrolase</keyword>
<sequence>MARIFKIVIFAVFSLSSAAGAQPYAQLLEEFQARPLVYEDKRFLQAALAFEGSYLGLWDGDWGKNSQSAMRKWTYREFKESPSNYHAALLAFSLAQRMDSDGWDMRYLPENRQSLIWPYTTITVDPPSDHFLNFRHSRSSLSMSYGRLPQKTASSIHDYTGDQHQSSSELYTVRKTNFAVTSARKADGSTLYTRSDFVDGAWSTIMLYAGPKDANILNAVAGSITLGRTGPLAMADNGRLQGSLLALARLLDEESDDTGDAVASASSPSAPPAPPPAGDDSTASNASSGSGFVVSAAGHILTNAHVVEGCRRFTVDGSPAMLLASSEQYDLALLQSPEAASRPVATFSAASAKLNSDVTAVGFPYAGLLGGLNVTRGTVSSLKGMGGDLVTMQISAPVQSGNSGGPLLAADGEVVGVVVAKLDAVKVADLMGDLPQNVNFAIRGEIATLFLSQNGVEPKLSLDDSPLSPEMLARQAQGFTTFIECGP</sequence>
<evidence type="ECO:0000313" key="4">
    <source>
        <dbReference type="Proteomes" id="UP000264719"/>
    </source>
</evidence>
<dbReference type="AlphaFoldDB" id="A0A348WB26"/>
<dbReference type="InterPro" id="IPR009003">
    <property type="entry name" value="Peptidase_S1_PA"/>
</dbReference>